<dbReference type="Pfam" id="PF12311">
    <property type="entry name" value="DUF3632"/>
    <property type="match status" value="1"/>
</dbReference>
<dbReference type="PANTHER" id="PTHR38797:SF7">
    <property type="entry name" value="TRANSCRIPTION FACTOR DOMAIN-CONTAINING PROTEIN"/>
    <property type="match status" value="1"/>
</dbReference>
<organism evidence="1 2">
    <name type="scientific">Penicillium olsonii</name>
    <dbReference type="NCBI Taxonomy" id="99116"/>
    <lineage>
        <taxon>Eukaryota</taxon>
        <taxon>Fungi</taxon>
        <taxon>Dikarya</taxon>
        <taxon>Ascomycota</taxon>
        <taxon>Pezizomycotina</taxon>
        <taxon>Eurotiomycetes</taxon>
        <taxon>Eurotiomycetidae</taxon>
        <taxon>Eurotiales</taxon>
        <taxon>Aspergillaceae</taxon>
        <taxon>Penicillium</taxon>
    </lineage>
</organism>
<reference evidence="1" key="1">
    <citation type="submission" date="2021-07" db="EMBL/GenBank/DDBJ databases">
        <authorList>
            <person name="Branca A.L. A."/>
        </authorList>
    </citation>
    <scope>NUCLEOTIDE SEQUENCE</scope>
</reference>
<evidence type="ECO:0000313" key="1">
    <source>
        <dbReference type="EMBL" id="CAG8089801.1"/>
    </source>
</evidence>
<dbReference type="AlphaFoldDB" id="A0A9W4HQF5"/>
<proteinExistence type="predicted"/>
<sequence>MQKLRDSLLSCSPKGLDDIKATDEILHDQEDVRRCIARGELEEVRGAAFFNRTWIVTERYCDNGDGVDSLVGYVHNIWYSYYQLSRHTSHDTAEHNSLVLDLIRIQGQGPLTRPVRGDYGIDIARTVEGTLWNDLPFLVTDMTEFWLNDSASMAGSQRLNYASFLAKLASTRVSKDRLCQIALILFRDLFETRQQVYPFGEPDNESPQRSHKDLQAQHLMPSVHEWTKEAGKNIFLLSEVSWNDCPSTIAHGGPLFIESEFGRQHSAGFTPWRWMFWLKRLHEFREEAKRVQEKGVEELCNDTIRRMLSETKTRNSEILRAYVSGGEWLQREKYLRCLQKIADGEDSDEGEVFEDDEDKSKSS</sequence>
<evidence type="ECO:0000313" key="2">
    <source>
        <dbReference type="Proteomes" id="UP001153618"/>
    </source>
</evidence>
<name>A0A9W4HQF5_PENOL</name>
<accession>A0A9W4HQF5</accession>
<dbReference type="PANTHER" id="PTHR38797">
    <property type="entry name" value="NUCLEAR PORE COMPLEX PROTEIN NUP85-RELATED"/>
    <property type="match status" value="1"/>
</dbReference>
<comment type="caution">
    <text evidence="1">The sequence shown here is derived from an EMBL/GenBank/DDBJ whole genome shotgun (WGS) entry which is preliminary data.</text>
</comment>
<dbReference type="EMBL" id="CAJVOS010000021">
    <property type="protein sequence ID" value="CAG8089801.1"/>
    <property type="molecule type" value="Genomic_DNA"/>
</dbReference>
<protein>
    <submittedName>
        <fullName evidence="1">Uncharacterized protein</fullName>
    </submittedName>
</protein>
<keyword evidence="2" id="KW-1185">Reference proteome</keyword>
<dbReference type="InterPro" id="IPR053204">
    <property type="entry name" value="Oxopyrrolidines_Biosynth-assoc"/>
</dbReference>
<gene>
    <name evidence="1" type="ORF">POLS_LOCUS4355</name>
</gene>
<dbReference type="InterPro" id="IPR022085">
    <property type="entry name" value="OpdG"/>
</dbReference>
<dbReference type="Proteomes" id="UP001153618">
    <property type="component" value="Unassembled WGS sequence"/>
</dbReference>
<dbReference type="OrthoDB" id="5403091at2759"/>